<name>A0A9Q0G4A5_9ROSI</name>
<protein>
    <submittedName>
        <fullName evidence="2">Uncharacterized protein</fullName>
    </submittedName>
</protein>
<keyword evidence="3" id="KW-1185">Reference proteome</keyword>
<dbReference type="Proteomes" id="UP001141552">
    <property type="component" value="Unassembled WGS sequence"/>
</dbReference>
<evidence type="ECO:0000256" key="1">
    <source>
        <dbReference type="SAM" id="MobiDB-lite"/>
    </source>
</evidence>
<organism evidence="2 3">
    <name type="scientific">Turnera subulata</name>
    <dbReference type="NCBI Taxonomy" id="218843"/>
    <lineage>
        <taxon>Eukaryota</taxon>
        <taxon>Viridiplantae</taxon>
        <taxon>Streptophyta</taxon>
        <taxon>Embryophyta</taxon>
        <taxon>Tracheophyta</taxon>
        <taxon>Spermatophyta</taxon>
        <taxon>Magnoliopsida</taxon>
        <taxon>eudicotyledons</taxon>
        <taxon>Gunneridae</taxon>
        <taxon>Pentapetalae</taxon>
        <taxon>rosids</taxon>
        <taxon>fabids</taxon>
        <taxon>Malpighiales</taxon>
        <taxon>Passifloraceae</taxon>
        <taxon>Turnera</taxon>
    </lineage>
</organism>
<evidence type="ECO:0000313" key="2">
    <source>
        <dbReference type="EMBL" id="KAJ4843160.1"/>
    </source>
</evidence>
<evidence type="ECO:0000313" key="3">
    <source>
        <dbReference type="Proteomes" id="UP001141552"/>
    </source>
</evidence>
<feature type="compositionally biased region" description="Basic and acidic residues" evidence="1">
    <location>
        <begin position="204"/>
        <end position="220"/>
    </location>
</feature>
<accession>A0A9Q0G4A5</accession>
<reference evidence="2" key="1">
    <citation type="submission" date="2022-02" db="EMBL/GenBank/DDBJ databases">
        <authorList>
            <person name="Henning P.M."/>
            <person name="McCubbin A.G."/>
            <person name="Shore J.S."/>
        </authorList>
    </citation>
    <scope>NUCLEOTIDE SEQUENCE</scope>
    <source>
        <strain evidence="2">F60SS</strain>
        <tissue evidence="2">Leaves</tissue>
    </source>
</reference>
<dbReference type="AlphaFoldDB" id="A0A9Q0G4A5"/>
<gene>
    <name evidence="2" type="ORF">Tsubulata_018587</name>
</gene>
<feature type="region of interest" description="Disordered" evidence="1">
    <location>
        <begin position="169"/>
        <end position="275"/>
    </location>
</feature>
<dbReference type="OrthoDB" id="29853at2759"/>
<proteinExistence type="predicted"/>
<reference evidence="2" key="2">
    <citation type="journal article" date="2023" name="Plants (Basel)">
        <title>Annotation of the Turnera subulata (Passifloraceae) Draft Genome Reveals the S-Locus Evolved after the Divergence of Turneroideae from Passifloroideae in a Stepwise Manner.</title>
        <authorList>
            <person name="Henning P.M."/>
            <person name="Roalson E.H."/>
            <person name="Mir W."/>
            <person name="McCubbin A.G."/>
            <person name="Shore J.S."/>
        </authorList>
    </citation>
    <scope>NUCLEOTIDE SEQUENCE</scope>
    <source>
        <strain evidence="2">F60SS</strain>
    </source>
</reference>
<feature type="compositionally biased region" description="Polar residues" evidence="1">
    <location>
        <begin position="246"/>
        <end position="256"/>
    </location>
</feature>
<feature type="region of interest" description="Disordered" evidence="1">
    <location>
        <begin position="145"/>
        <end position="164"/>
    </location>
</feature>
<sequence>MVFHHQSYDCSVRATEPQSLHSSPSSSPFRYIYQTIHKKYQRLDYTVVPRAVSYGPSQEWPAGSPCSLFDDGYNIVLRSDLSRFLPCLIADVEQRNTLIQTIVQRVSERLSRWSESWPTPVVTIYVYKVVKELLEGTGSVEREYDLDMPKKVKPGSGNQKMPEYRAEKFKGEQLGEQQRSKSTSSSDSAEDGLKVTVMSSDEQDPIKLLEKDAVFHESKGESPGQGFTVESSQPKAVALATEKSTKQIPLNLQTGVNVHPSHEYSTVHAAEGSES</sequence>
<dbReference type="EMBL" id="JAKUCV010002307">
    <property type="protein sequence ID" value="KAJ4843160.1"/>
    <property type="molecule type" value="Genomic_DNA"/>
</dbReference>
<comment type="caution">
    <text evidence="2">The sequence shown here is derived from an EMBL/GenBank/DDBJ whole genome shotgun (WGS) entry which is preliminary data.</text>
</comment>